<evidence type="ECO:0000313" key="2">
    <source>
        <dbReference type="Proteomes" id="UP000254875"/>
    </source>
</evidence>
<dbReference type="Proteomes" id="UP000254875">
    <property type="component" value="Unassembled WGS sequence"/>
</dbReference>
<gene>
    <name evidence="1" type="ORF">DLM46_16590</name>
</gene>
<reference evidence="2" key="1">
    <citation type="submission" date="2018-05" db="EMBL/GenBank/DDBJ databases">
        <authorList>
            <person name="Feng T."/>
        </authorList>
    </citation>
    <scope>NUCLEOTIDE SEQUENCE [LARGE SCALE GENOMIC DNA]</scope>
    <source>
        <strain evidence="2">S27</strain>
    </source>
</reference>
<dbReference type="EMBL" id="QHKS01000010">
    <property type="protein sequence ID" value="RDK01447.1"/>
    <property type="molecule type" value="Genomic_DNA"/>
</dbReference>
<accession>A0A370N754</accession>
<organism evidence="1 2">
    <name type="scientific">Paraburkholderia lacunae</name>
    <dbReference type="NCBI Taxonomy" id="2211104"/>
    <lineage>
        <taxon>Bacteria</taxon>
        <taxon>Pseudomonadati</taxon>
        <taxon>Pseudomonadota</taxon>
        <taxon>Betaproteobacteria</taxon>
        <taxon>Burkholderiales</taxon>
        <taxon>Burkholderiaceae</taxon>
        <taxon>Paraburkholderia</taxon>
    </lineage>
</organism>
<comment type="caution">
    <text evidence="1">The sequence shown here is derived from an EMBL/GenBank/DDBJ whole genome shotgun (WGS) entry which is preliminary data.</text>
</comment>
<protein>
    <submittedName>
        <fullName evidence="1">Uncharacterized protein</fullName>
    </submittedName>
</protein>
<sequence length="96" mass="9992">MHAVQRFVLCAFALQSSVVDGQSGGAASLPPVADGAGDAAANQSAVAPALDVHPSHQWLDAIEEEVSAWFIHVTKAARIRELVAKARAHLPGRDAS</sequence>
<name>A0A370N754_9BURK</name>
<evidence type="ECO:0000313" key="1">
    <source>
        <dbReference type="EMBL" id="RDK01447.1"/>
    </source>
</evidence>
<keyword evidence="2" id="KW-1185">Reference proteome</keyword>
<dbReference type="AlphaFoldDB" id="A0A370N754"/>
<proteinExistence type="predicted"/>